<evidence type="ECO:0000256" key="2">
    <source>
        <dbReference type="ARBA" id="ARBA00022490"/>
    </source>
</evidence>
<dbReference type="Proteomes" id="UP000077654">
    <property type="component" value="Chromosome"/>
</dbReference>
<dbReference type="Pfam" id="PF02881">
    <property type="entry name" value="SRP54_N"/>
    <property type="match status" value="1"/>
</dbReference>
<gene>
    <name evidence="10" type="primary">ftsY</name>
    <name evidence="12" type="ORF">XW81_00120</name>
</gene>
<comment type="similarity">
    <text evidence="10">Belongs to the GTP-binding SRP family. FtsY subfamily.</text>
</comment>
<dbReference type="Gene3D" id="1.20.120.140">
    <property type="entry name" value="Signal recognition particle SRP54, nucleotide-binding domain"/>
    <property type="match status" value="1"/>
</dbReference>
<dbReference type="InterPro" id="IPR013822">
    <property type="entry name" value="Signal_recog_particl_SRP54_hlx"/>
</dbReference>
<evidence type="ECO:0000256" key="4">
    <source>
        <dbReference type="ARBA" id="ARBA00022801"/>
    </source>
</evidence>
<organism evidence="12 13">
    <name type="scientific">Buchnera aphidicola subsp. Schlechtendalia chinensis</name>
    <dbReference type="NCBI Taxonomy" id="118110"/>
    <lineage>
        <taxon>Bacteria</taxon>
        <taxon>Pseudomonadati</taxon>
        <taxon>Pseudomonadota</taxon>
        <taxon>Gammaproteobacteria</taxon>
        <taxon>Enterobacterales</taxon>
        <taxon>Erwiniaceae</taxon>
        <taxon>Buchnera</taxon>
    </lineage>
</organism>
<keyword evidence="5 10" id="KW-0342">GTP-binding</keyword>
<dbReference type="EMBL" id="CP011299">
    <property type="protein sequence ID" value="ANF17292.1"/>
    <property type="molecule type" value="Genomic_DNA"/>
</dbReference>
<dbReference type="EC" id="3.6.5.4" evidence="10"/>
<dbReference type="Gene3D" id="3.40.50.300">
    <property type="entry name" value="P-loop containing nucleotide triphosphate hydrolases"/>
    <property type="match status" value="1"/>
</dbReference>
<reference evidence="12 13" key="1">
    <citation type="submission" date="2015-04" db="EMBL/GenBank/DDBJ databases">
        <title>Buchnera aphidicola assembly.</title>
        <authorList>
            <person name="Zhang Y."/>
        </authorList>
    </citation>
    <scope>NUCLEOTIDE SEQUENCE [LARGE SCALE GENOMIC DNA]</scope>
    <source>
        <strain evidence="12 13">SC</strain>
    </source>
</reference>
<comment type="catalytic activity">
    <reaction evidence="8 10">
        <text>GTP + H2O = GDP + phosphate + H(+)</text>
        <dbReference type="Rhea" id="RHEA:19669"/>
        <dbReference type="ChEBI" id="CHEBI:15377"/>
        <dbReference type="ChEBI" id="CHEBI:15378"/>
        <dbReference type="ChEBI" id="CHEBI:37565"/>
        <dbReference type="ChEBI" id="CHEBI:43474"/>
        <dbReference type="ChEBI" id="CHEBI:58189"/>
        <dbReference type="EC" id="3.6.5.4"/>
    </reaction>
</comment>
<comment type="subunit">
    <text evidence="10">Part of the signal recognition particle protein translocation system, which is composed of SRP and FtsY. SRP is a ribonucleoprotein composed of Ffh and a 4.5S RNA molecule.</text>
</comment>
<feature type="domain" description="SRP54-type proteins GTP-binding" evidence="11">
    <location>
        <begin position="335"/>
        <end position="348"/>
    </location>
</feature>
<sequence>MKSKNADAKICHERKIFKDNELNNVFQNVKTNKNLNNLKNSLGNEENIKNRSLGTQHLKKNKILSILAEKLLKTKNSLGSKIQLLFSKNKIEQSCYEDISNQLLMSDVGVETSRELVNSLIRESRLKKISDSKDVFELLKKNMINILKKVEIPLNIIPKKPFSILVVGINGVGKTSMIGKLTRYFKNQGKSVMLAAGDTFRAAAIDQLKILGEKNLVSVIARQCKSDPASVIFDACEAAKSKKIDILIADTAGRLHNNIDLIEELKKIKRVMKKIDSSAPDEIILVLDACIGQNSIKQAKIFNEALGITGLAITKLDGTAKGGIIFSIANQLSIPIRYISFGEKLSDLQDFNSENFVDAIFLKDI</sequence>
<keyword evidence="1 10" id="KW-1003">Cell membrane</keyword>
<dbReference type="Pfam" id="PF00448">
    <property type="entry name" value="SRP54"/>
    <property type="match status" value="1"/>
</dbReference>
<dbReference type="GO" id="GO:0006614">
    <property type="term" value="P:SRP-dependent cotranslational protein targeting to membrane"/>
    <property type="evidence" value="ECO:0007669"/>
    <property type="project" value="InterPro"/>
</dbReference>
<keyword evidence="4 10" id="KW-0378">Hydrolase</keyword>
<dbReference type="GO" id="GO:0005047">
    <property type="term" value="F:signal recognition particle binding"/>
    <property type="evidence" value="ECO:0007669"/>
    <property type="project" value="TreeGrafter"/>
</dbReference>
<evidence type="ECO:0000256" key="10">
    <source>
        <dbReference type="HAMAP-Rule" id="MF_00920"/>
    </source>
</evidence>
<comment type="function">
    <text evidence="9 10">Involved in targeting and insertion of nascent membrane proteins into the cytoplasmic membrane. Acts as a receptor for the complex formed by the signal recognition particle (SRP) and the ribosome-nascent chain (RNC). Interaction with SRP-RNC leads to the transfer of the RNC complex to the Sec translocase for insertion into the membrane, the hydrolysis of GTP by both Ffh and FtsY, and the dissociation of the SRP-FtsY complex into the individual components.</text>
</comment>
<dbReference type="GO" id="GO:0005886">
    <property type="term" value="C:plasma membrane"/>
    <property type="evidence" value="ECO:0007669"/>
    <property type="project" value="UniProtKB-SubCell"/>
</dbReference>
<evidence type="ECO:0000259" key="11">
    <source>
        <dbReference type="PROSITE" id="PS00300"/>
    </source>
</evidence>
<proteinExistence type="inferred from homology"/>
<dbReference type="SMART" id="SM00962">
    <property type="entry name" value="SRP54"/>
    <property type="match status" value="1"/>
</dbReference>
<dbReference type="GO" id="GO:0005737">
    <property type="term" value="C:cytoplasm"/>
    <property type="evidence" value="ECO:0007669"/>
    <property type="project" value="UniProtKB-SubCell"/>
</dbReference>
<dbReference type="SUPFAM" id="SSF52540">
    <property type="entry name" value="P-loop containing nucleoside triphosphate hydrolases"/>
    <property type="match status" value="1"/>
</dbReference>
<keyword evidence="6 10" id="KW-0472">Membrane</keyword>
<evidence type="ECO:0000313" key="13">
    <source>
        <dbReference type="Proteomes" id="UP000077654"/>
    </source>
</evidence>
<protein>
    <recommendedName>
        <fullName evidence="10">Signal recognition particle receptor FtsY</fullName>
        <shortName evidence="10">SRP receptor</shortName>
        <ecNumber evidence="10">3.6.5.4</ecNumber>
    </recommendedName>
</protein>
<dbReference type="FunFam" id="3.40.50.300:FF:000053">
    <property type="entry name" value="Signal recognition particle receptor FtsY"/>
    <property type="match status" value="1"/>
</dbReference>
<dbReference type="AlphaFoldDB" id="A0A172WEC6"/>
<evidence type="ECO:0000256" key="5">
    <source>
        <dbReference type="ARBA" id="ARBA00023134"/>
    </source>
</evidence>
<dbReference type="InterPro" id="IPR003593">
    <property type="entry name" value="AAA+_ATPase"/>
</dbReference>
<comment type="subcellular location">
    <subcellularLocation>
        <location evidence="10">Cell membrane</location>
        <topology evidence="10">Peripheral membrane protein</topology>
        <orientation evidence="10">Cytoplasmic side</orientation>
    </subcellularLocation>
    <subcellularLocation>
        <location evidence="10">Cytoplasm</location>
    </subcellularLocation>
</comment>
<evidence type="ECO:0000256" key="6">
    <source>
        <dbReference type="ARBA" id="ARBA00023136"/>
    </source>
</evidence>
<evidence type="ECO:0000313" key="12">
    <source>
        <dbReference type="EMBL" id="ANF17292.1"/>
    </source>
</evidence>
<evidence type="ECO:0000256" key="9">
    <source>
        <dbReference type="ARBA" id="ARBA00053570"/>
    </source>
</evidence>
<feature type="binding site" evidence="10">
    <location>
        <begin position="168"/>
        <end position="175"/>
    </location>
    <ligand>
        <name>GTP</name>
        <dbReference type="ChEBI" id="CHEBI:37565"/>
    </ligand>
</feature>
<evidence type="ECO:0000256" key="8">
    <source>
        <dbReference type="ARBA" id="ARBA00048027"/>
    </source>
</evidence>
<keyword evidence="3 10" id="KW-0547">Nucleotide-binding</keyword>
<feature type="binding site" evidence="10">
    <location>
        <begin position="250"/>
        <end position="254"/>
    </location>
    <ligand>
        <name>GTP</name>
        <dbReference type="ChEBI" id="CHEBI:37565"/>
    </ligand>
</feature>
<dbReference type="STRING" id="118110.XW81_00120"/>
<dbReference type="InterPro" id="IPR000897">
    <property type="entry name" value="SRP54_GTPase_dom"/>
</dbReference>
<evidence type="ECO:0000256" key="1">
    <source>
        <dbReference type="ARBA" id="ARBA00022475"/>
    </source>
</evidence>
<dbReference type="SMART" id="SM00963">
    <property type="entry name" value="SRP54_N"/>
    <property type="match status" value="1"/>
</dbReference>
<accession>A0A172WEC6</accession>
<dbReference type="InterPro" id="IPR004390">
    <property type="entry name" value="SR_rcpt_FtsY"/>
</dbReference>
<dbReference type="InterPro" id="IPR027417">
    <property type="entry name" value="P-loop_NTPase"/>
</dbReference>
<keyword evidence="7 10" id="KW-0675">Receptor</keyword>
<dbReference type="PATRIC" id="fig|118110.3.peg.23"/>
<dbReference type="NCBIfam" id="TIGR00064">
    <property type="entry name" value="ftsY"/>
    <property type="match status" value="1"/>
</dbReference>
<dbReference type="PANTHER" id="PTHR43134">
    <property type="entry name" value="SIGNAL RECOGNITION PARTICLE RECEPTOR SUBUNIT ALPHA"/>
    <property type="match status" value="1"/>
</dbReference>
<keyword evidence="2 10" id="KW-0963">Cytoplasm</keyword>
<dbReference type="InterPro" id="IPR036225">
    <property type="entry name" value="SRP/SRP_N"/>
</dbReference>
<evidence type="ECO:0000256" key="7">
    <source>
        <dbReference type="ARBA" id="ARBA00023170"/>
    </source>
</evidence>
<dbReference type="PROSITE" id="PS00300">
    <property type="entry name" value="SRP54"/>
    <property type="match status" value="1"/>
</dbReference>
<dbReference type="SUPFAM" id="SSF47364">
    <property type="entry name" value="Domain of the SRP/SRP receptor G-proteins"/>
    <property type="match status" value="1"/>
</dbReference>
<dbReference type="HAMAP" id="MF_00920">
    <property type="entry name" value="FtsY"/>
    <property type="match status" value="1"/>
</dbReference>
<evidence type="ECO:0000256" key="3">
    <source>
        <dbReference type="ARBA" id="ARBA00022741"/>
    </source>
</evidence>
<dbReference type="InterPro" id="IPR042101">
    <property type="entry name" value="SRP54_N_sf"/>
</dbReference>
<dbReference type="PANTHER" id="PTHR43134:SF1">
    <property type="entry name" value="SIGNAL RECOGNITION PARTICLE RECEPTOR SUBUNIT ALPHA"/>
    <property type="match status" value="1"/>
</dbReference>
<dbReference type="FunFam" id="1.20.120.140:FF:000002">
    <property type="entry name" value="Signal recognition particle receptor FtsY"/>
    <property type="match status" value="1"/>
</dbReference>
<dbReference type="GO" id="GO:0003924">
    <property type="term" value="F:GTPase activity"/>
    <property type="evidence" value="ECO:0007669"/>
    <property type="project" value="UniProtKB-UniRule"/>
</dbReference>
<dbReference type="SMART" id="SM00382">
    <property type="entry name" value="AAA"/>
    <property type="match status" value="1"/>
</dbReference>
<feature type="binding site" evidence="10">
    <location>
        <begin position="314"/>
        <end position="317"/>
    </location>
    <ligand>
        <name>GTP</name>
        <dbReference type="ChEBI" id="CHEBI:37565"/>
    </ligand>
</feature>
<name>A0A172WEC6_BUCSC</name>
<dbReference type="CDD" id="cd17874">
    <property type="entry name" value="FtsY"/>
    <property type="match status" value="1"/>
</dbReference>
<keyword evidence="13" id="KW-1185">Reference proteome</keyword>
<dbReference type="GO" id="GO:0005525">
    <property type="term" value="F:GTP binding"/>
    <property type="evidence" value="ECO:0007669"/>
    <property type="project" value="UniProtKB-UniRule"/>
</dbReference>